<evidence type="ECO:0000313" key="10">
    <source>
        <dbReference type="Proteomes" id="UP001530400"/>
    </source>
</evidence>
<proteinExistence type="inferred from homology"/>
<feature type="domain" description="Prenyltransferase alpha-alpha toroid" evidence="8">
    <location>
        <begin position="4"/>
        <end position="382"/>
    </location>
</feature>
<dbReference type="Pfam" id="PF00432">
    <property type="entry name" value="Prenyltrans"/>
    <property type="match status" value="1"/>
</dbReference>
<evidence type="ECO:0000256" key="6">
    <source>
        <dbReference type="ARBA" id="ARBA00022737"/>
    </source>
</evidence>
<keyword evidence="6" id="KW-0677">Repeat</keyword>
<dbReference type="PANTHER" id="PTHR11774">
    <property type="entry name" value="GERANYLGERANYL TRANSFERASE TYPE BETA SUBUNIT"/>
    <property type="match status" value="1"/>
</dbReference>
<dbReference type="EMBL" id="JALLPJ020000365">
    <property type="protein sequence ID" value="KAL3794221.1"/>
    <property type="molecule type" value="Genomic_DNA"/>
</dbReference>
<evidence type="ECO:0000259" key="8">
    <source>
        <dbReference type="Pfam" id="PF00432"/>
    </source>
</evidence>
<accession>A0ABD3Q3L9</accession>
<keyword evidence="3" id="KW-0637">Prenyltransferase</keyword>
<dbReference type="Gene3D" id="1.50.10.20">
    <property type="match status" value="1"/>
</dbReference>
<dbReference type="GO" id="GO:0046872">
    <property type="term" value="F:metal ion binding"/>
    <property type="evidence" value="ECO:0007669"/>
    <property type="project" value="UniProtKB-KW"/>
</dbReference>
<dbReference type="InterPro" id="IPR001330">
    <property type="entry name" value="Prenyltrans"/>
</dbReference>
<gene>
    <name evidence="9" type="ORF">ACHAWO_006465</name>
</gene>
<evidence type="ECO:0000256" key="2">
    <source>
        <dbReference type="ARBA" id="ARBA00010497"/>
    </source>
</evidence>
<organism evidence="9 10">
    <name type="scientific">Cyclotella atomus</name>
    <dbReference type="NCBI Taxonomy" id="382360"/>
    <lineage>
        <taxon>Eukaryota</taxon>
        <taxon>Sar</taxon>
        <taxon>Stramenopiles</taxon>
        <taxon>Ochrophyta</taxon>
        <taxon>Bacillariophyta</taxon>
        <taxon>Coscinodiscophyceae</taxon>
        <taxon>Thalassiosirophycidae</taxon>
        <taxon>Stephanodiscales</taxon>
        <taxon>Stephanodiscaceae</taxon>
        <taxon>Cyclotella</taxon>
    </lineage>
</organism>
<dbReference type="InterPro" id="IPR045089">
    <property type="entry name" value="PGGT1B-like"/>
</dbReference>
<evidence type="ECO:0000256" key="1">
    <source>
        <dbReference type="ARBA" id="ARBA00001947"/>
    </source>
</evidence>
<keyword evidence="7" id="KW-0862">Zinc</keyword>
<dbReference type="InterPro" id="IPR008930">
    <property type="entry name" value="Terpenoid_cyclase/PrenylTrfase"/>
</dbReference>
<dbReference type="SUPFAM" id="SSF48239">
    <property type="entry name" value="Terpenoid cyclases/Protein prenyltransferases"/>
    <property type="match status" value="1"/>
</dbReference>
<evidence type="ECO:0000256" key="3">
    <source>
        <dbReference type="ARBA" id="ARBA00022602"/>
    </source>
</evidence>
<keyword evidence="4" id="KW-0808">Transferase</keyword>
<evidence type="ECO:0000256" key="7">
    <source>
        <dbReference type="ARBA" id="ARBA00022833"/>
    </source>
</evidence>
<keyword evidence="10" id="KW-1185">Reference proteome</keyword>
<dbReference type="GO" id="GO:0004659">
    <property type="term" value="F:prenyltransferase activity"/>
    <property type="evidence" value="ECO:0007669"/>
    <property type="project" value="UniProtKB-KW"/>
</dbReference>
<keyword evidence="5" id="KW-0479">Metal-binding</keyword>
<evidence type="ECO:0000256" key="5">
    <source>
        <dbReference type="ARBA" id="ARBA00022723"/>
    </source>
</evidence>
<protein>
    <recommendedName>
        <fullName evidence="8">Prenyltransferase alpha-alpha toroid domain-containing protein</fullName>
    </recommendedName>
</protein>
<dbReference type="Proteomes" id="UP001530400">
    <property type="component" value="Unassembled WGS sequence"/>
</dbReference>
<evidence type="ECO:0000256" key="4">
    <source>
        <dbReference type="ARBA" id="ARBA00022679"/>
    </source>
</evidence>
<comment type="caution">
    <text evidence="9">The sequence shown here is derived from an EMBL/GenBank/DDBJ whole genome shotgun (WGS) entry which is preliminary data.</text>
</comment>
<reference evidence="9 10" key="1">
    <citation type="submission" date="2024-10" db="EMBL/GenBank/DDBJ databases">
        <title>Updated reference genomes for cyclostephanoid diatoms.</title>
        <authorList>
            <person name="Roberts W.R."/>
            <person name="Alverson A.J."/>
        </authorList>
    </citation>
    <scope>NUCLEOTIDE SEQUENCE [LARGE SCALE GENOMIC DNA]</scope>
    <source>
        <strain evidence="9 10">AJA010-31</strain>
    </source>
</reference>
<comment type="similarity">
    <text evidence="2">Belongs to the protein prenyltransferase subunit beta family.</text>
</comment>
<sequence>MKKFERLRHIRYFTTSLANLPKQYSSADTNRLTLVHFAVQSLDILGVLPDQNVCGDAESEVYLNRDEIIEWIYGLQTVPTLKIQATAEMNIDGSSSRYVGGGFKGSNYLGHCNEGSNSYDHSHLAMTYVALCTLISLGDDLSRINRTAILDTLKGLQKEDGSFVAVSPNNTNGLDVKESDDDCDLRFIYTAICIWYILAEDSPMNSASASMPCIDIEAATNYILSCITFEGSLGLTPGREGHGGSTFCGIASLHIMGVLDAVMESSERRGWKDDLIRWCVMRQYSLPNENENVMNNGFNESDNAAGIQGRPNKLEDTCYSYWIGGTLHLLGASHLLDGWALREYVLKCQSPYGGFGKVVGAMPDLLHSFYSMAWLAISEEGGCCKSEIDDAVEENTAKYECDVLAQVSDSVRQLSRLDCALGVCAKRKVSLKNAVDSLRTDQ</sequence>
<dbReference type="AlphaFoldDB" id="A0ABD3Q3L9"/>
<comment type="cofactor">
    <cofactor evidence="1">
        <name>Zn(2+)</name>
        <dbReference type="ChEBI" id="CHEBI:29105"/>
    </cofactor>
</comment>
<name>A0ABD3Q3L9_9STRA</name>
<dbReference type="PANTHER" id="PTHR11774:SF4">
    <property type="entry name" value="GERANYLGERANYL TRANSFERASE TYPE-1 SUBUNIT BETA"/>
    <property type="match status" value="1"/>
</dbReference>
<evidence type="ECO:0000313" key="9">
    <source>
        <dbReference type="EMBL" id="KAL3794221.1"/>
    </source>
</evidence>